<keyword evidence="2" id="KW-1185">Reference proteome</keyword>
<evidence type="ECO:0000313" key="1">
    <source>
        <dbReference type="EMBL" id="MXV62852.1"/>
    </source>
</evidence>
<name>A0A6B0VPZ2_9EURY</name>
<dbReference type="RefSeq" id="WP_160065668.1">
    <property type="nucleotide sequence ID" value="NZ_WUYX01000038.1"/>
</dbReference>
<protein>
    <submittedName>
        <fullName evidence="1">Uncharacterized protein</fullName>
    </submittedName>
</protein>
<dbReference type="Proteomes" id="UP000434101">
    <property type="component" value="Unassembled WGS sequence"/>
</dbReference>
<sequence length="308" mass="32402">MNRRQYLTRAGTGVGALALLAGCLDDFTGSDSSAEVGDRTGERELDRAAGALNDAALALDVGGGAIEDPETLEFDPDEPAGLIADARAHLETAMDELDEGRRPDVETLRTYADVLEGLVAVTDTVADEGLESEAETVFATIGGDGDIATATDTVGERTSKLDEARTEYDEAADDFRTLEDRFEELAGIDRTDLESGISTLSTVLDSLETLGSGFESLLAGYDDLERGRAHAEDGADKQASEAYADAESAFETAAATLEGDEDTPAGLTDYFETAICQSDQLIDAVTAFDDGQQNEGERALAAANDCAQ</sequence>
<evidence type="ECO:0000313" key="2">
    <source>
        <dbReference type="Proteomes" id="UP000434101"/>
    </source>
</evidence>
<organism evidence="1 2">
    <name type="scientific">Natronorubrum halalkaliphilum</name>
    <dbReference type="NCBI Taxonomy" id="2691917"/>
    <lineage>
        <taxon>Archaea</taxon>
        <taxon>Methanobacteriati</taxon>
        <taxon>Methanobacteriota</taxon>
        <taxon>Stenosarchaea group</taxon>
        <taxon>Halobacteria</taxon>
        <taxon>Halobacteriales</taxon>
        <taxon>Natrialbaceae</taxon>
        <taxon>Natronorubrum</taxon>
    </lineage>
</organism>
<dbReference type="PROSITE" id="PS51257">
    <property type="entry name" value="PROKAR_LIPOPROTEIN"/>
    <property type="match status" value="1"/>
</dbReference>
<comment type="caution">
    <text evidence="1">The sequence shown here is derived from an EMBL/GenBank/DDBJ whole genome shotgun (WGS) entry which is preliminary data.</text>
</comment>
<proteinExistence type="predicted"/>
<dbReference type="EMBL" id="WUYX01000038">
    <property type="protein sequence ID" value="MXV62852.1"/>
    <property type="molecule type" value="Genomic_DNA"/>
</dbReference>
<accession>A0A6B0VPZ2</accession>
<dbReference type="AlphaFoldDB" id="A0A6B0VPZ2"/>
<dbReference type="OrthoDB" id="170488at2157"/>
<reference evidence="1 2" key="1">
    <citation type="submission" date="2020-01" db="EMBL/GenBank/DDBJ databases">
        <title>Natronorubrum sp. JWXQ-INN 674 isolated from Inner Mongolia Autonomous Region of China.</title>
        <authorList>
            <person name="Xue Q."/>
        </authorList>
    </citation>
    <scope>NUCLEOTIDE SEQUENCE [LARGE SCALE GENOMIC DNA]</scope>
    <source>
        <strain evidence="1 2">JWXQ-INN-674</strain>
    </source>
</reference>
<gene>
    <name evidence="1" type="ORF">GS429_12400</name>
</gene>